<proteinExistence type="predicted"/>
<dbReference type="EMBL" id="DRWN01000069">
    <property type="protein sequence ID" value="HHK69176.1"/>
    <property type="molecule type" value="Genomic_DNA"/>
</dbReference>
<protein>
    <submittedName>
        <fullName evidence="1">Uncharacterized protein</fullName>
    </submittedName>
</protein>
<organism evidence="1">
    <name type="scientific">Caldiarchaeum subterraneum</name>
    <dbReference type="NCBI Taxonomy" id="311458"/>
    <lineage>
        <taxon>Archaea</taxon>
        <taxon>Nitrososphaerota</taxon>
        <taxon>Candidatus Caldarchaeales</taxon>
        <taxon>Candidatus Caldarchaeaceae</taxon>
        <taxon>Candidatus Caldarchaeum</taxon>
    </lineage>
</organism>
<gene>
    <name evidence="1" type="ORF">ENM11_08555</name>
</gene>
<name>A0A7C5LF80_CALS0</name>
<accession>A0A7C5LF80</accession>
<comment type="caution">
    <text evidence="1">The sequence shown here is derived from an EMBL/GenBank/DDBJ whole genome shotgun (WGS) entry which is preliminary data.</text>
</comment>
<evidence type="ECO:0000313" key="1">
    <source>
        <dbReference type="EMBL" id="HHK69176.1"/>
    </source>
</evidence>
<dbReference type="AlphaFoldDB" id="A0A7C5LF80"/>
<reference evidence="1" key="1">
    <citation type="journal article" date="2020" name="mSystems">
        <title>Genome- and Community-Level Interaction Insights into Carbon Utilization and Element Cycling Functions of Hydrothermarchaeota in Hydrothermal Sediment.</title>
        <authorList>
            <person name="Zhou Z."/>
            <person name="Liu Y."/>
            <person name="Xu W."/>
            <person name="Pan J."/>
            <person name="Luo Z.H."/>
            <person name="Li M."/>
        </authorList>
    </citation>
    <scope>NUCLEOTIDE SEQUENCE [LARGE SCALE GENOMIC DNA]</scope>
    <source>
        <strain evidence="1">SpSt-1056</strain>
    </source>
</reference>
<sequence>MVLIDEKTHLEKFRQFVILNTCASYIPQAYLHDASVFPERDSSQGTIYVEAVSKIPLKEMRDVRFVKVADVLGVIYQSKSGNTNLKWRQIKGVFGRVTGEASPNSLVNLLEAGVLTRDSIMKKLEEASLKAQEKAE</sequence>